<evidence type="ECO:0000256" key="1">
    <source>
        <dbReference type="SAM" id="Phobius"/>
    </source>
</evidence>
<keyword evidence="1" id="KW-1133">Transmembrane helix</keyword>
<protein>
    <submittedName>
        <fullName evidence="2">Uncharacterized protein</fullName>
    </submittedName>
</protein>
<sequence>MTYRFNHAMQKAWIRIGSPPFQYEWLAAGTIARKAKHSILLMEVVMRLTNLVGKKSFVFVTVAATLVAGSGSAIAASAEQQIGLTAKNTTGLCVRFFVENSTRDVQPGKTQYWGNAVANKQYMASAFKGACGGKALWNTWYTTDGRAQQKWTVLDVKAIQQ</sequence>
<evidence type="ECO:0000313" key="3">
    <source>
        <dbReference type="Proteomes" id="UP001143674"/>
    </source>
</evidence>
<keyword evidence="1" id="KW-0812">Transmembrane</keyword>
<name>A0AAE3NJR2_RALSL</name>
<dbReference type="AlphaFoldDB" id="A0AAE3NJR2"/>
<comment type="caution">
    <text evidence="2">The sequence shown here is derived from an EMBL/GenBank/DDBJ whole genome shotgun (WGS) entry which is preliminary data.</text>
</comment>
<gene>
    <name evidence="2" type="ORF">LBW55_08850</name>
</gene>
<dbReference type="EMBL" id="JAIVEX010000004">
    <property type="protein sequence ID" value="MDB0521721.1"/>
    <property type="molecule type" value="Genomic_DNA"/>
</dbReference>
<dbReference type="Proteomes" id="UP001143674">
    <property type="component" value="Unassembled WGS sequence"/>
</dbReference>
<accession>A0AAE3NJR2</accession>
<evidence type="ECO:0000313" key="2">
    <source>
        <dbReference type="EMBL" id="MDB0521721.1"/>
    </source>
</evidence>
<feature type="transmembrane region" description="Helical" evidence="1">
    <location>
        <begin position="56"/>
        <end position="78"/>
    </location>
</feature>
<reference evidence="2" key="1">
    <citation type="submission" date="2021-09" db="EMBL/GenBank/DDBJ databases">
        <title>Genomic analysis of Ralstonia spp.</title>
        <authorList>
            <person name="Aburjaile F."/>
            <person name="Ariute J.C."/>
            <person name="Pais A.K.L."/>
            <person name="Albuquerque G.M.R."/>
            <person name="Silva A.M.F."/>
            <person name="Brenig B."/>
            <person name="Azevedo V."/>
            <person name="Matiuzzi M."/>
            <person name="Ramos R."/>
            <person name="Goes-Neto A."/>
            <person name="Soares S."/>
            <person name="Iseppon A.M.B."/>
            <person name="Souza E."/>
            <person name="Gama M."/>
        </authorList>
    </citation>
    <scope>NUCLEOTIDE SEQUENCE</scope>
    <source>
        <strain evidence="2">B4</strain>
    </source>
</reference>
<organism evidence="2 3">
    <name type="scientific">Ralstonia solanacearum</name>
    <name type="common">Pseudomonas solanacearum</name>
    <dbReference type="NCBI Taxonomy" id="305"/>
    <lineage>
        <taxon>Bacteria</taxon>
        <taxon>Pseudomonadati</taxon>
        <taxon>Pseudomonadota</taxon>
        <taxon>Betaproteobacteria</taxon>
        <taxon>Burkholderiales</taxon>
        <taxon>Burkholderiaceae</taxon>
        <taxon>Ralstonia</taxon>
        <taxon>Ralstonia solanacearum species complex</taxon>
    </lineage>
</organism>
<dbReference type="RefSeq" id="WP_247589115.1">
    <property type="nucleotide sequence ID" value="NZ_JABZEH010000002.1"/>
</dbReference>
<keyword evidence="1" id="KW-0472">Membrane</keyword>
<proteinExistence type="predicted"/>